<organism evidence="5 6">
    <name type="scientific">Enterococcus aquimarinus</name>
    <dbReference type="NCBI Taxonomy" id="328396"/>
    <lineage>
        <taxon>Bacteria</taxon>
        <taxon>Bacillati</taxon>
        <taxon>Bacillota</taxon>
        <taxon>Bacilli</taxon>
        <taxon>Lactobacillales</taxon>
        <taxon>Enterococcaceae</taxon>
        <taxon>Enterococcus</taxon>
    </lineage>
</organism>
<feature type="compositionally biased region" description="Low complexity" evidence="2">
    <location>
        <begin position="89"/>
        <end position="100"/>
    </location>
</feature>
<dbReference type="GO" id="GO:0051301">
    <property type="term" value="P:cell division"/>
    <property type="evidence" value="ECO:0007669"/>
    <property type="project" value="UniProtKB-KW"/>
</dbReference>
<comment type="caution">
    <text evidence="5">The sequence shown here is derived from an EMBL/GenBank/DDBJ whole genome shotgun (WGS) entry which is preliminary data.</text>
</comment>
<dbReference type="AlphaFoldDB" id="A0A9E3ZT99"/>
<dbReference type="EMBL" id="JAJJVO010000082">
    <property type="protein sequence ID" value="MCC9273713.1"/>
    <property type="molecule type" value="Genomic_DNA"/>
</dbReference>
<keyword evidence="5" id="KW-0131">Cell cycle</keyword>
<evidence type="ECO:0000259" key="3">
    <source>
        <dbReference type="Pfam" id="PF18041"/>
    </source>
</evidence>
<feature type="domain" description="MapZ extracellular C-terminal" evidence="4">
    <location>
        <begin position="573"/>
        <end position="666"/>
    </location>
</feature>
<reference evidence="5" key="2">
    <citation type="submission" date="2021-11" db="EMBL/GenBank/DDBJ databases">
        <authorList>
            <person name="Gilroy R."/>
        </authorList>
    </citation>
    <scope>NUCLEOTIDE SEQUENCE</scope>
    <source>
        <strain evidence="5">150</strain>
    </source>
</reference>
<keyword evidence="5" id="KW-0132">Cell division</keyword>
<evidence type="ECO:0000313" key="6">
    <source>
        <dbReference type="Proteomes" id="UP000813384"/>
    </source>
</evidence>
<feature type="coiled-coil region" evidence="1">
    <location>
        <begin position="522"/>
        <end position="549"/>
    </location>
</feature>
<feature type="compositionally biased region" description="Acidic residues" evidence="2">
    <location>
        <begin position="106"/>
        <end position="115"/>
    </location>
</feature>
<proteinExistence type="predicted"/>
<dbReference type="InterPro" id="IPR041295">
    <property type="entry name" value="MapZ_EC1"/>
</dbReference>
<dbReference type="InterPro" id="IPR040532">
    <property type="entry name" value="MapZ_C2"/>
</dbReference>
<feature type="region of interest" description="Disordered" evidence="2">
    <location>
        <begin position="254"/>
        <end position="283"/>
    </location>
</feature>
<sequence>MIKKCPHCEFEPITDQLICPNCGSELKENISKQIKEDQATLPPIEDANDNINWSNYQEVSLGSVMEQFKDVIEESDEESAEKTTESTEEQQPIQQAEEQPLTQQEDSPETTDELSDNPILQAYLRRHRDGTPDAEEMLVEAIKQHEQKQLTIKEKKEAAFTVDETAMGEVDKQESEKEQEKEVAQPEERSEEQLEGQSKEETIAPIVTDATSQSENEAEAEITSPVDSEVVAPVNDSEAISEVDKAVTLIQRFEENQDKTEESTVKSPSATPEERVQVEEGVAQRVSKSARLSSSNKKKIYLLTAAGLLFAAGGGWLYVDAKQKSEAAQQAQLQQTQDFAELSAELQDFYLDAQQQFIKPEKTLAQLKPLMEQVSTFKQQENYADVQAFSQALYQKMTTLENINQYFTAPMIVGDTLDRTVHIKEMQPIDVTLPNQEGAFWDLADEAVQLGNIQLQQVQSAKDAVAEVTRLYQDGKISADLTRKTVEAAQKQVNELFEISDKATLIAALEPVEAALVAREKAEAEEAARLAAEKAAQEAEAARIAAEQQASANAIQGQAVLSPQTPTNNNNQPIIASRQSDINDVNNAAWVWAPGVYEQFISTIISRGYVVENGFYLEPARIENGEGYYHLYATSNQSSLLSGVSSSSLPFYLVTVNAKTGFFKGNGPN</sequence>
<evidence type="ECO:0000313" key="5">
    <source>
        <dbReference type="EMBL" id="MCC9273713.1"/>
    </source>
</evidence>
<feature type="compositionally biased region" description="Basic and acidic residues" evidence="2">
    <location>
        <begin position="254"/>
        <end position="264"/>
    </location>
</feature>
<protein>
    <submittedName>
        <fullName evidence="5">Cell division site-positioning protein MapZ family protein</fullName>
    </submittedName>
</protein>
<gene>
    <name evidence="5" type="ORF">K8V42_05420</name>
</gene>
<evidence type="ECO:0000256" key="1">
    <source>
        <dbReference type="SAM" id="Coils"/>
    </source>
</evidence>
<feature type="region of interest" description="Disordered" evidence="2">
    <location>
        <begin position="163"/>
        <end position="230"/>
    </location>
</feature>
<dbReference type="Pfam" id="PF18708">
    <property type="entry name" value="MapZ_C2"/>
    <property type="match status" value="1"/>
</dbReference>
<accession>A0A9E3ZT99</accession>
<reference evidence="5" key="1">
    <citation type="journal article" date="2021" name="PeerJ">
        <title>Extensive microbial diversity within the chicken gut microbiome revealed by metagenomics and culture.</title>
        <authorList>
            <person name="Gilroy R."/>
            <person name="Ravi A."/>
            <person name="Getino M."/>
            <person name="Pursley I."/>
            <person name="Horton D.L."/>
            <person name="Alikhan N.F."/>
            <person name="Baker D."/>
            <person name="Gharbi K."/>
            <person name="Hall N."/>
            <person name="Watson M."/>
            <person name="Adriaenssens E.M."/>
            <person name="Foster-Nyarko E."/>
            <person name="Jarju S."/>
            <person name="Secka A."/>
            <person name="Antonio M."/>
            <person name="Oren A."/>
            <person name="Chaudhuri R.R."/>
            <person name="La Ragione R."/>
            <person name="Hildebrand F."/>
            <person name="Pallen M.J."/>
        </authorList>
    </citation>
    <scope>NUCLEOTIDE SEQUENCE</scope>
    <source>
        <strain evidence="5">150</strain>
    </source>
</reference>
<feature type="region of interest" description="Disordered" evidence="2">
    <location>
        <begin position="71"/>
        <end position="132"/>
    </location>
</feature>
<feature type="domain" description="MapZ extracellular" evidence="3">
    <location>
        <begin position="323"/>
        <end position="449"/>
    </location>
</feature>
<evidence type="ECO:0000256" key="2">
    <source>
        <dbReference type="SAM" id="MobiDB-lite"/>
    </source>
</evidence>
<feature type="compositionally biased region" description="Basic and acidic residues" evidence="2">
    <location>
        <begin position="169"/>
        <end position="202"/>
    </location>
</feature>
<keyword evidence="1" id="KW-0175">Coiled coil</keyword>
<dbReference type="Pfam" id="PF18041">
    <property type="entry name" value="MapZ_EC1"/>
    <property type="match status" value="1"/>
</dbReference>
<evidence type="ECO:0000259" key="4">
    <source>
        <dbReference type="Pfam" id="PF18708"/>
    </source>
</evidence>
<dbReference type="Proteomes" id="UP000813384">
    <property type="component" value="Unassembled WGS sequence"/>
</dbReference>
<name>A0A9E3ZT99_9ENTE</name>